<protein>
    <submittedName>
        <fullName evidence="1">Uncharacterized protein</fullName>
    </submittedName>
</protein>
<reference evidence="1 2" key="1">
    <citation type="submission" date="2017-02" db="EMBL/GenBank/DDBJ databases">
        <authorList>
            <person name="Peterson S.W."/>
        </authorList>
    </citation>
    <scope>NUCLEOTIDE SEQUENCE [LARGE SCALE GENOMIC DNA]</scope>
    <source>
        <strain evidence="1 2">DSM 18034</strain>
    </source>
</reference>
<evidence type="ECO:0000313" key="1">
    <source>
        <dbReference type="EMBL" id="SKA79961.1"/>
    </source>
</evidence>
<dbReference type="STRING" id="1121442.SAMN02745702_02595"/>
<dbReference type="AlphaFoldDB" id="A0A1T4WTM3"/>
<gene>
    <name evidence="1" type="ORF">SAMN02745702_02595</name>
</gene>
<proteinExistence type="predicted"/>
<dbReference type="EMBL" id="FUYA01000010">
    <property type="protein sequence ID" value="SKA79961.1"/>
    <property type="molecule type" value="Genomic_DNA"/>
</dbReference>
<organism evidence="1 2">
    <name type="scientific">Desulfobaculum bizertense DSM 18034</name>
    <dbReference type="NCBI Taxonomy" id="1121442"/>
    <lineage>
        <taxon>Bacteria</taxon>
        <taxon>Pseudomonadati</taxon>
        <taxon>Thermodesulfobacteriota</taxon>
        <taxon>Desulfovibrionia</taxon>
        <taxon>Desulfovibrionales</taxon>
        <taxon>Desulfovibrionaceae</taxon>
        <taxon>Desulfobaculum</taxon>
    </lineage>
</organism>
<accession>A0A1T4WTM3</accession>
<dbReference type="Proteomes" id="UP000189733">
    <property type="component" value="Unassembled WGS sequence"/>
</dbReference>
<name>A0A1T4WTM3_9BACT</name>
<sequence>MGIPLSLEYGAEWDESYALLSISPILQLVAFPDCVFFLPSHTRVLSERSRSEKTEWQLAEEKELLYAISPKFKNRASEA</sequence>
<evidence type="ECO:0000313" key="2">
    <source>
        <dbReference type="Proteomes" id="UP000189733"/>
    </source>
</evidence>
<keyword evidence="2" id="KW-1185">Reference proteome</keyword>